<sequence length="461" mass="50707">MASIHPSASGPAFGYPYGPVGPSSHHPAQLSPHEPAPHPYAPQPPYPAPYAVRQRNVRSEAPMEWGDENTQTEEEEDDSTKGWIKMETGNLLNVYVASCFNSYSHEGPDAKRNPALREDPRTLPHPWLALVLFALTFAVQVIAIMAINPGLYNLDNSFFNSTTPQPLVMVRAVVQVLALSNDIAAFSVLSVFLRTVALILVCLKVISSVREDMLGFNVMRLRNIQKLQVRSYGTEWVAYPLLFLSTIAFPAQVMLTAAHGILSAEMEMGEVILASVEILFILELDDQVVAQGISSVFPRTLQLSDIKVPKSCLKKSDTEAIIDECIRLGANSALFELEGGKYKEVQRKNFDKFKRQTILEMLDGITTNLMKGALPFLFTFATPALFLGILSCLVFGMEFIDFDQQDAASFQFHMHLPMGVVLVCLASGLSGCAVAFAMVTTEAIGDMACRSKDCCDEMSLI</sequence>
<dbReference type="VEuPathDB" id="CryptoDB:Cvel_21021"/>
<feature type="compositionally biased region" description="Pro residues" evidence="1">
    <location>
        <begin position="37"/>
        <end position="48"/>
    </location>
</feature>
<organism evidence="3">
    <name type="scientific">Chromera velia CCMP2878</name>
    <dbReference type="NCBI Taxonomy" id="1169474"/>
    <lineage>
        <taxon>Eukaryota</taxon>
        <taxon>Sar</taxon>
        <taxon>Alveolata</taxon>
        <taxon>Colpodellida</taxon>
        <taxon>Chromeraceae</taxon>
        <taxon>Chromera</taxon>
    </lineage>
</organism>
<evidence type="ECO:0000256" key="1">
    <source>
        <dbReference type="SAM" id="MobiDB-lite"/>
    </source>
</evidence>
<feature type="transmembrane region" description="Helical" evidence="2">
    <location>
        <begin position="127"/>
        <end position="147"/>
    </location>
</feature>
<feature type="region of interest" description="Disordered" evidence="1">
    <location>
        <begin position="1"/>
        <end position="49"/>
    </location>
</feature>
<protein>
    <submittedName>
        <fullName evidence="3">Uncharacterized protein</fullName>
    </submittedName>
</protein>
<dbReference type="AlphaFoldDB" id="A0A0G4GAL6"/>
<evidence type="ECO:0000256" key="2">
    <source>
        <dbReference type="SAM" id="Phobius"/>
    </source>
</evidence>
<accession>A0A0G4GAL6</accession>
<dbReference type="EMBL" id="CDMZ01001034">
    <property type="protein sequence ID" value="CEM26030.1"/>
    <property type="molecule type" value="Genomic_DNA"/>
</dbReference>
<gene>
    <name evidence="3" type="ORF">Cvel_21021</name>
</gene>
<keyword evidence="2" id="KW-0812">Transmembrane</keyword>
<reference evidence="3" key="1">
    <citation type="submission" date="2014-11" db="EMBL/GenBank/DDBJ databases">
        <authorList>
            <person name="Otto D Thomas"/>
            <person name="Naeem Raeece"/>
        </authorList>
    </citation>
    <scope>NUCLEOTIDE SEQUENCE</scope>
</reference>
<keyword evidence="2" id="KW-0472">Membrane</keyword>
<feature type="transmembrane region" description="Helical" evidence="2">
    <location>
        <begin position="183"/>
        <end position="203"/>
    </location>
</feature>
<feature type="transmembrane region" description="Helical" evidence="2">
    <location>
        <begin position="416"/>
        <end position="440"/>
    </location>
</feature>
<feature type="transmembrane region" description="Helical" evidence="2">
    <location>
        <begin position="376"/>
        <end position="396"/>
    </location>
</feature>
<keyword evidence="2" id="KW-1133">Transmembrane helix</keyword>
<evidence type="ECO:0000313" key="3">
    <source>
        <dbReference type="EMBL" id="CEM26030.1"/>
    </source>
</evidence>
<proteinExistence type="predicted"/>
<name>A0A0G4GAL6_9ALVE</name>